<feature type="transmembrane region" description="Helical" evidence="1">
    <location>
        <begin position="69"/>
        <end position="94"/>
    </location>
</feature>
<dbReference type="Pfam" id="PF04842">
    <property type="entry name" value="DUF639"/>
    <property type="match status" value="1"/>
</dbReference>
<dbReference type="EMBL" id="KQ989012">
    <property type="protein sequence ID" value="KZV55110.1"/>
    <property type="molecule type" value="Genomic_DNA"/>
</dbReference>
<proteinExistence type="predicted"/>
<evidence type="ECO:0000313" key="3">
    <source>
        <dbReference type="Proteomes" id="UP000250235"/>
    </source>
</evidence>
<dbReference type="PANTHER" id="PTHR31860:SF4">
    <property type="entry name" value="OS02G0637800 PROTEIN"/>
    <property type="match status" value="1"/>
</dbReference>
<keyword evidence="3" id="KW-1185">Reference proteome</keyword>
<keyword evidence="1" id="KW-0472">Membrane</keyword>
<reference evidence="2 3" key="1">
    <citation type="journal article" date="2015" name="Proc. Natl. Acad. Sci. U.S.A.">
        <title>The resurrection genome of Boea hygrometrica: A blueprint for survival of dehydration.</title>
        <authorList>
            <person name="Xiao L."/>
            <person name="Yang G."/>
            <person name="Zhang L."/>
            <person name="Yang X."/>
            <person name="Zhao S."/>
            <person name="Ji Z."/>
            <person name="Zhou Q."/>
            <person name="Hu M."/>
            <person name="Wang Y."/>
            <person name="Chen M."/>
            <person name="Xu Y."/>
            <person name="Jin H."/>
            <person name="Xiao X."/>
            <person name="Hu G."/>
            <person name="Bao F."/>
            <person name="Hu Y."/>
            <person name="Wan P."/>
            <person name="Li L."/>
            <person name="Deng X."/>
            <person name="Kuang T."/>
            <person name="Xiang C."/>
            <person name="Zhu J.K."/>
            <person name="Oliver M.J."/>
            <person name="He Y."/>
        </authorList>
    </citation>
    <scope>NUCLEOTIDE SEQUENCE [LARGE SCALE GENOMIC DNA]</scope>
    <source>
        <strain evidence="3">cv. XS01</strain>
    </source>
</reference>
<evidence type="ECO:0000313" key="2">
    <source>
        <dbReference type="EMBL" id="KZV55110.1"/>
    </source>
</evidence>
<dbReference type="AlphaFoldDB" id="A0A2Z7D7P2"/>
<keyword evidence="1" id="KW-0812">Transmembrane</keyword>
<keyword evidence="1" id="KW-1133">Transmembrane helix</keyword>
<sequence>MFWRSCTRKRRQPEAFKIASPPSKNAVEQLIILQEAITQVESLIQSANIILLKVRALLFAVVPQATDKVALFTLLMAVAVALLPLKYLMFIFFLEGFTRNMPLRKESSDRGLRRAREWWTRIPAAPVQLIKLEDKKRK</sequence>
<dbReference type="Proteomes" id="UP000250235">
    <property type="component" value="Unassembled WGS sequence"/>
</dbReference>
<dbReference type="PANTHER" id="PTHR31860">
    <property type="entry name" value="HEAT-INDUCIBLE TRANSCRIPTION REPRESSOR (DUF639)-RELATED"/>
    <property type="match status" value="1"/>
</dbReference>
<organism evidence="2 3">
    <name type="scientific">Dorcoceras hygrometricum</name>
    <dbReference type="NCBI Taxonomy" id="472368"/>
    <lineage>
        <taxon>Eukaryota</taxon>
        <taxon>Viridiplantae</taxon>
        <taxon>Streptophyta</taxon>
        <taxon>Embryophyta</taxon>
        <taxon>Tracheophyta</taxon>
        <taxon>Spermatophyta</taxon>
        <taxon>Magnoliopsida</taxon>
        <taxon>eudicotyledons</taxon>
        <taxon>Gunneridae</taxon>
        <taxon>Pentapetalae</taxon>
        <taxon>asterids</taxon>
        <taxon>lamiids</taxon>
        <taxon>Lamiales</taxon>
        <taxon>Gesneriaceae</taxon>
        <taxon>Didymocarpoideae</taxon>
        <taxon>Trichosporeae</taxon>
        <taxon>Loxocarpinae</taxon>
        <taxon>Dorcoceras</taxon>
    </lineage>
</organism>
<dbReference type="OrthoDB" id="2016709at2759"/>
<gene>
    <name evidence="2" type="ORF">F511_32366</name>
</gene>
<accession>A0A2Z7D7P2</accession>
<name>A0A2Z7D7P2_9LAMI</name>
<protein>
    <submittedName>
        <fullName evidence="2">Uncharacterized protein</fullName>
    </submittedName>
</protein>
<evidence type="ECO:0000256" key="1">
    <source>
        <dbReference type="SAM" id="Phobius"/>
    </source>
</evidence>
<dbReference type="InterPro" id="IPR006927">
    <property type="entry name" value="DUF639"/>
</dbReference>